<feature type="signal peptide" evidence="1">
    <location>
        <begin position="1"/>
        <end position="28"/>
    </location>
</feature>
<dbReference type="RefSeq" id="WP_344239287.1">
    <property type="nucleotide sequence ID" value="NZ_BAAAHH010000006.1"/>
</dbReference>
<reference evidence="2 3" key="1">
    <citation type="journal article" date="2019" name="Int. J. Syst. Evol. Microbiol.">
        <title>The Global Catalogue of Microorganisms (GCM) 10K type strain sequencing project: providing services to taxonomists for standard genome sequencing and annotation.</title>
        <authorList>
            <consortium name="The Broad Institute Genomics Platform"/>
            <consortium name="The Broad Institute Genome Sequencing Center for Infectious Disease"/>
            <person name="Wu L."/>
            <person name="Ma J."/>
        </authorList>
    </citation>
    <scope>NUCLEOTIDE SEQUENCE [LARGE SCALE GENOMIC DNA]</scope>
    <source>
        <strain evidence="2 3">JCM 10696</strain>
    </source>
</reference>
<organism evidence="2 3">
    <name type="scientific">Actinocorallia libanotica</name>
    <dbReference type="NCBI Taxonomy" id="46162"/>
    <lineage>
        <taxon>Bacteria</taxon>
        <taxon>Bacillati</taxon>
        <taxon>Actinomycetota</taxon>
        <taxon>Actinomycetes</taxon>
        <taxon>Streptosporangiales</taxon>
        <taxon>Thermomonosporaceae</taxon>
        <taxon>Actinocorallia</taxon>
    </lineage>
</organism>
<keyword evidence="3" id="KW-1185">Reference proteome</keyword>
<evidence type="ECO:0000313" key="2">
    <source>
        <dbReference type="EMBL" id="GAA0946317.1"/>
    </source>
</evidence>
<dbReference type="Proteomes" id="UP001500665">
    <property type="component" value="Unassembled WGS sequence"/>
</dbReference>
<protein>
    <recommendedName>
        <fullName evidence="4">Secreted protein</fullName>
    </recommendedName>
</protein>
<gene>
    <name evidence="2" type="ORF">GCM10009550_20860</name>
</gene>
<sequence>MTSLLVKTAMAGAFALPMIVGLGAPAYAETNPYCSSGVTQIGTTAYINSGGQTFASVKQFKGCNKNWAYLYVWQGWRDTHSSWNACASVTTRSGTTTTIEDVRCNSGRFSELWSSGASTLSVCTRALGWIGYGPWPVNGDPKASTSERC</sequence>
<comment type="caution">
    <text evidence="2">The sequence shown here is derived from an EMBL/GenBank/DDBJ whole genome shotgun (WGS) entry which is preliminary data.</text>
</comment>
<proteinExistence type="predicted"/>
<dbReference type="EMBL" id="BAAAHH010000006">
    <property type="protein sequence ID" value="GAA0946317.1"/>
    <property type="molecule type" value="Genomic_DNA"/>
</dbReference>
<evidence type="ECO:0000256" key="1">
    <source>
        <dbReference type="SAM" id="SignalP"/>
    </source>
</evidence>
<feature type="chain" id="PRO_5046019572" description="Secreted protein" evidence="1">
    <location>
        <begin position="29"/>
        <end position="149"/>
    </location>
</feature>
<accession>A0ABN1QSD0</accession>
<keyword evidence="1" id="KW-0732">Signal</keyword>
<name>A0ABN1QSD0_9ACTN</name>
<evidence type="ECO:0008006" key="4">
    <source>
        <dbReference type="Google" id="ProtNLM"/>
    </source>
</evidence>
<evidence type="ECO:0000313" key="3">
    <source>
        <dbReference type="Proteomes" id="UP001500665"/>
    </source>
</evidence>